<reference evidence="1" key="2">
    <citation type="submission" date="2021-04" db="EMBL/GenBank/DDBJ databases">
        <authorList>
            <person name="Gilroy R."/>
        </authorList>
    </citation>
    <scope>NUCLEOTIDE SEQUENCE</scope>
    <source>
        <strain evidence="1">CHK189-11263</strain>
    </source>
</reference>
<dbReference type="EMBL" id="DWYC01000067">
    <property type="protein sequence ID" value="HJB57429.1"/>
    <property type="molecule type" value="Genomic_DNA"/>
</dbReference>
<comment type="caution">
    <text evidence="1">The sequence shown here is derived from an EMBL/GenBank/DDBJ whole genome shotgun (WGS) entry which is preliminary data.</text>
</comment>
<reference evidence="1" key="1">
    <citation type="journal article" date="2021" name="PeerJ">
        <title>Extensive microbial diversity within the chicken gut microbiome revealed by metagenomics and culture.</title>
        <authorList>
            <person name="Gilroy R."/>
            <person name="Ravi A."/>
            <person name="Getino M."/>
            <person name="Pursley I."/>
            <person name="Horton D.L."/>
            <person name="Alikhan N.F."/>
            <person name="Baker D."/>
            <person name="Gharbi K."/>
            <person name="Hall N."/>
            <person name="Watson M."/>
            <person name="Adriaenssens E.M."/>
            <person name="Foster-Nyarko E."/>
            <person name="Jarju S."/>
            <person name="Secka A."/>
            <person name="Antonio M."/>
            <person name="Oren A."/>
            <person name="Chaudhuri R.R."/>
            <person name="La Ragione R."/>
            <person name="Hildebrand F."/>
            <person name="Pallen M.J."/>
        </authorList>
    </citation>
    <scope>NUCLEOTIDE SEQUENCE</scope>
    <source>
        <strain evidence="1">CHK189-11263</strain>
    </source>
</reference>
<organism evidence="1 2">
    <name type="scientific">Candidatus Flavonifractor intestinipullorum</name>
    <dbReference type="NCBI Taxonomy" id="2838587"/>
    <lineage>
        <taxon>Bacteria</taxon>
        <taxon>Bacillati</taxon>
        <taxon>Bacillota</taxon>
        <taxon>Clostridia</taxon>
        <taxon>Eubacteriales</taxon>
        <taxon>Oscillospiraceae</taxon>
        <taxon>Flavonifractor</taxon>
    </lineage>
</organism>
<protein>
    <submittedName>
        <fullName evidence="1">Uncharacterized protein</fullName>
    </submittedName>
</protein>
<sequence length="357" mass="40628">MWSASDYGTVWWTRVHGPAQLRRTLAEWAGEGGCILFHHRAPLPWADTLRAQVQTEIQNRDGRRYILPVEDRTGLGPAGESWFLETFAPACAGDFLSAMTLSRFLAGRRALAGKMVWICGMDEAEQERWVERLAEFAAGPEAKECILILETTGRRPLRKKKMRTLEAEEFIRPFDRKQLCTMAVGEGSESSLRKDYLASLCVELAGEDPERLPGLLARREELLRDPVETAQQGLGLPPAQGTHAVRRAQLQLLLPLLEDVRVALLERNAGACRKLLPFEDEFHNRCGDLYQMELRHLLYFWGKGTLFLPPEEAGRVRLAQEARNKLLHEMRALDFPLLCRVLELTEELETEKSGRDR</sequence>
<evidence type="ECO:0000313" key="2">
    <source>
        <dbReference type="Proteomes" id="UP000824208"/>
    </source>
</evidence>
<name>A0A9D2MCH7_9FIRM</name>
<dbReference type="AlphaFoldDB" id="A0A9D2MCH7"/>
<accession>A0A9D2MCH7</accession>
<evidence type="ECO:0000313" key="1">
    <source>
        <dbReference type="EMBL" id="HJB57429.1"/>
    </source>
</evidence>
<gene>
    <name evidence="1" type="ORF">H9714_07750</name>
</gene>
<dbReference type="Proteomes" id="UP000824208">
    <property type="component" value="Unassembled WGS sequence"/>
</dbReference>
<proteinExistence type="predicted"/>